<evidence type="ECO:0000259" key="2">
    <source>
        <dbReference type="Pfam" id="PF07000"/>
    </source>
</evidence>
<evidence type="ECO:0000256" key="1">
    <source>
        <dbReference type="ARBA" id="ARBA00006588"/>
    </source>
</evidence>
<gene>
    <name evidence="4" type="primary">ABSGL_06097.1 scaffold 7701</name>
</gene>
<dbReference type="InParanoid" id="A0A168NEV2"/>
<feature type="domain" description="DUF5614" evidence="3">
    <location>
        <begin position="12"/>
        <end position="146"/>
    </location>
</feature>
<dbReference type="Pfam" id="PF18474">
    <property type="entry name" value="DUF5614"/>
    <property type="match status" value="1"/>
</dbReference>
<dbReference type="PANTHER" id="PTHR13379">
    <property type="entry name" value="UNCHARACTERIZED DUF1308"/>
    <property type="match status" value="1"/>
</dbReference>
<dbReference type="EMBL" id="LT553217">
    <property type="protein sequence ID" value="SAM00409.1"/>
    <property type="molecule type" value="Genomic_DNA"/>
</dbReference>
<dbReference type="STRING" id="4829.A0A168NEV2"/>
<dbReference type="InterPro" id="IPR041076">
    <property type="entry name" value="DUF5614"/>
</dbReference>
<dbReference type="AlphaFoldDB" id="A0A168NEV2"/>
<protein>
    <recommendedName>
        <fullName evidence="6">DUF1308 domain-containing protein</fullName>
    </recommendedName>
</protein>
<name>A0A168NEV2_ABSGL</name>
<comment type="similarity">
    <text evidence="1">Belongs to the UPF0415 family.</text>
</comment>
<evidence type="ECO:0008006" key="6">
    <source>
        <dbReference type="Google" id="ProtNLM"/>
    </source>
</evidence>
<dbReference type="InterPro" id="IPR010733">
    <property type="entry name" value="DUF1308"/>
</dbReference>
<keyword evidence="5" id="KW-1185">Reference proteome</keyword>
<evidence type="ECO:0000313" key="4">
    <source>
        <dbReference type="EMBL" id="SAM00409.1"/>
    </source>
</evidence>
<sequence length="505" mass="56861">MEDEVVDEVYQQDLVSSVEKLYERCQYILNDCSTRQETRPLDGMYRLVQPLTSECLFLEKLLKNPSTIKRKYIQSTNLSYLEAVHDAVTMVGPINDIMRSVAVPHKNDQWMALSTMLRQHSLKVDLVAEEERVWIKVIARNTKAFRHEMAGLEWDNGSDDDDDFGYDDHFSDDDDDDDSVPACTFDELPIFKKARTYLECAQSHHVHYKVPVVVFAFMRIHYDQDPFVQRIMDRLEDMGICVYLQNHQQEGTSIRTRYLPAIQEAFGSTNGSLTTPMLNLDVSTVLALVSQLSHYGCSVDEIEGEALQTQASQEACSPILPILDQILCGGKQLYMVQSAFDRLKSIMDVVAGPTEIKRYLHLFPFLQTTTTTTATTATAPTPPKNDNDDVDLWTTLTPPPKITILPDEPSARFQRLLEPPLATPSTRGMTSKLNNGRKIRSRFSSFHAGIFGTADTLHMTTITAIQWMPAALLEAGLLGSAIVTHPPRSLAEQKMHIKKNGSGVD</sequence>
<dbReference type="PANTHER" id="PTHR13379:SF0">
    <property type="entry name" value="UPF0415 PROTEIN C7ORF25"/>
    <property type="match status" value="1"/>
</dbReference>
<dbReference type="OMA" id="HFCMFQR"/>
<proteinExistence type="inferred from homology"/>
<organism evidence="4">
    <name type="scientific">Absidia glauca</name>
    <name type="common">Pin mould</name>
    <dbReference type="NCBI Taxonomy" id="4829"/>
    <lineage>
        <taxon>Eukaryota</taxon>
        <taxon>Fungi</taxon>
        <taxon>Fungi incertae sedis</taxon>
        <taxon>Mucoromycota</taxon>
        <taxon>Mucoromycotina</taxon>
        <taxon>Mucoromycetes</taxon>
        <taxon>Mucorales</taxon>
        <taxon>Cunninghamellaceae</taxon>
        <taxon>Absidia</taxon>
    </lineage>
</organism>
<evidence type="ECO:0000259" key="3">
    <source>
        <dbReference type="Pfam" id="PF18474"/>
    </source>
</evidence>
<dbReference type="OrthoDB" id="441890at2759"/>
<dbReference type="Pfam" id="PF07000">
    <property type="entry name" value="DUF1308"/>
    <property type="match status" value="1"/>
</dbReference>
<feature type="domain" description="DUF1308" evidence="2">
    <location>
        <begin position="278"/>
        <end position="367"/>
    </location>
</feature>
<dbReference type="Proteomes" id="UP000078561">
    <property type="component" value="Unassembled WGS sequence"/>
</dbReference>
<accession>A0A168NEV2</accession>
<evidence type="ECO:0000313" key="5">
    <source>
        <dbReference type="Proteomes" id="UP000078561"/>
    </source>
</evidence>
<reference evidence="4" key="1">
    <citation type="submission" date="2016-04" db="EMBL/GenBank/DDBJ databases">
        <authorList>
            <person name="Evans L.H."/>
            <person name="Alamgir A."/>
            <person name="Owens N."/>
            <person name="Weber N.D."/>
            <person name="Virtaneva K."/>
            <person name="Barbian K."/>
            <person name="Babar A."/>
            <person name="Rosenke K."/>
        </authorList>
    </citation>
    <scope>NUCLEOTIDE SEQUENCE [LARGE SCALE GENOMIC DNA]</scope>
    <source>
        <strain evidence="4">CBS 101.48</strain>
    </source>
</reference>